<comment type="caution">
    <text evidence="10">The sequence shown here is derived from an EMBL/GenBank/DDBJ whole genome shotgun (WGS) entry which is preliminary data.</text>
</comment>
<evidence type="ECO:0000256" key="8">
    <source>
        <dbReference type="SAM" id="MobiDB-lite"/>
    </source>
</evidence>
<evidence type="ECO:0000256" key="3">
    <source>
        <dbReference type="ARBA" id="ARBA00022679"/>
    </source>
</evidence>
<dbReference type="EC" id="2.7.11.1" evidence="1"/>
<proteinExistence type="predicted"/>
<feature type="compositionally biased region" description="Basic residues" evidence="8">
    <location>
        <begin position="293"/>
        <end position="303"/>
    </location>
</feature>
<dbReference type="InterPro" id="IPR017441">
    <property type="entry name" value="Protein_kinase_ATP_BS"/>
</dbReference>
<dbReference type="GO" id="GO:0005524">
    <property type="term" value="F:ATP binding"/>
    <property type="evidence" value="ECO:0007669"/>
    <property type="project" value="UniProtKB-UniRule"/>
</dbReference>
<dbReference type="PANTHER" id="PTHR43289">
    <property type="entry name" value="MITOGEN-ACTIVATED PROTEIN KINASE KINASE KINASE 20-RELATED"/>
    <property type="match status" value="1"/>
</dbReference>
<feature type="domain" description="Protein kinase" evidence="9">
    <location>
        <begin position="14"/>
        <end position="253"/>
    </location>
</feature>
<evidence type="ECO:0000313" key="11">
    <source>
        <dbReference type="Proteomes" id="UP000019494"/>
    </source>
</evidence>
<keyword evidence="4 7" id="KW-0547">Nucleotide-binding</keyword>
<dbReference type="InterPro" id="IPR000719">
    <property type="entry name" value="Prot_kinase_dom"/>
</dbReference>
<dbReference type="Proteomes" id="UP000019494">
    <property type="component" value="Unassembled WGS sequence"/>
</dbReference>
<evidence type="ECO:0000256" key="4">
    <source>
        <dbReference type="ARBA" id="ARBA00022741"/>
    </source>
</evidence>
<dbReference type="InterPro" id="IPR011009">
    <property type="entry name" value="Kinase-like_dom_sf"/>
</dbReference>
<dbReference type="EMBL" id="AWQS01000027">
    <property type="protein sequence ID" value="EWT06957.1"/>
    <property type="molecule type" value="Genomic_DNA"/>
</dbReference>
<evidence type="ECO:0000256" key="5">
    <source>
        <dbReference type="ARBA" id="ARBA00022777"/>
    </source>
</evidence>
<keyword evidence="11" id="KW-1185">Reference proteome</keyword>
<dbReference type="Pfam" id="PF00069">
    <property type="entry name" value="Pkinase"/>
    <property type="match status" value="1"/>
</dbReference>
<accession>W9GPF7</accession>
<evidence type="ECO:0000256" key="6">
    <source>
        <dbReference type="ARBA" id="ARBA00022840"/>
    </source>
</evidence>
<dbReference type="CDD" id="cd14014">
    <property type="entry name" value="STKc_PknB_like"/>
    <property type="match status" value="1"/>
</dbReference>
<sequence>MDHDPDDHPEVPGHRLLHVIGAGSSSVVWAGSSPSGEPVAIKVPRAHPDPVSQHEAQIERQVLLGVRHDHLVSLRDVVALADGRVALVFDLVVGATLASLVASRGHLRPGEVVTVLSPIAEAVAALHAAGGTHCDISPGNIMLTTEGRPVLMDLGAARIAGTGGGAVVGTPGFVAPEVRSGGAPTEASDVFSLGAVAWFCLTGNGAPDTFLRLSDETVISHTGPHLAGVIGRCIDPEPEVRPSSAQLPRLVFDAVAREPLEVVVGADQASALTHRIRAEAAGAQPPTPDRPRPWFRRRPAARP</sequence>
<dbReference type="Gene3D" id="1.10.510.10">
    <property type="entry name" value="Transferase(Phosphotransferase) domain 1"/>
    <property type="match status" value="1"/>
</dbReference>
<dbReference type="OrthoDB" id="3778994at2"/>
<dbReference type="AlphaFoldDB" id="W9GPF7"/>
<organism evidence="10 11">
    <name type="scientific">Intrasporangium chromatireducens Q5-1</name>
    <dbReference type="NCBI Taxonomy" id="584657"/>
    <lineage>
        <taxon>Bacteria</taxon>
        <taxon>Bacillati</taxon>
        <taxon>Actinomycetota</taxon>
        <taxon>Actinomycetes</taxon>
        <taxon>Micrococcales</taxon>
        <taxon>Intrasporangiaceae</taxon>
        <taxon>Intrasporangium</taxon>
    </lineage>
</organism>
<protein>
    <recommendedName>
        <fullName evidence="1">non-specific serine/threonine protein kinase</fullName>
        <ecNumber evidence="1">2.7.11.1</ecNumber>
    </recommendedName>
</protein>
<feature type="non-terminal residue" evidence="10">
    <location>
        <position position="303"/>
    </location>
</feature>
<evidence type="ECO:0000259" key="9">
    <source>
        <dbReference type="PROSITE" id="PS50011"/>
    </source>
</evidence>
<dbReference type="SUPFAM" id="SSF56112">
    <property type="entry name" value="Protein kinase-like (PK-like)"/>
    <property type="match status" value="1"/>
</dbReference>
<dbReference type="GO" id="GO:0004674">
    <property type="term" value="F:protein serine/threonine kinase activity"/>
    <property type="evidence" value="ECO:0007669"/>
    <property type="project" value="UniProtKB-KW"/>
</dbReference>
<evidence type="ECO:0000313" key="10">
    <source>
        <dbReference type="EMBL" id="EWT06957.1"/>
    </source>
</evidence>
<keyword evidence="2 10" id="KW-0723">Serine/threonine-protein kinase</keyword>
<keyword evidence="3" id="KW-0808">Transferase</keyword>
<dbReference type="PANTHER" id="PTHR43289:SF6">
    <property type="entry name" value="SERINE_THREONINE-PROTEIN KINASE NEKL-3"/>
    <property type="match status" value="1"/>
</dbReference>
<evidence type="ECO:0000256" key="2">
    <source>
        <dbReference type="ARBA" id="ARBA00022527"/>
    </source>
</evidence>
<dbReference type="RefSeq" id="WP_162164505.1">
    <property type="nucleotide sequence ID" value="NZ_AWQS01000027.1"/>
</dbReference>
<keyword evidence="6 7" id="KW-0067">ATP-binding</keyword>
<keyword evidence="5 10" id="KW-0418">Kinase</keyword>
<feature type="region of interest" description="Disordered" evidence="8">
    <location>
        <begin position="277"/>
        <end position="303"/>
    </location>
</feature>
<dbReference type="PROSITE" id="PS00107">
    <property type="entry name" value="PROTEIN_KINASE_ATP"/>
    <property type="match status" value="1"/>
</dbReference>
<dbReference type="PROSITE" id="PS50011">
    <property type="entry name" value="PROTEIN_KINASE_DOM"/>
    <property type="match status" value="1"/>
</dbReference>
<reference evidence="11" key="1">
    <citation type="submission" date="2013-08" db="EMBL/GenBank/DDBJ databases">
        <title>Intrasporangium oryzae NRRL B-24470.</title>
        <authorList>
            <person name="Liu H."/>
            <person name="Wang G."/>
        </authorList>
    </citation>
    <scope>NUCLEOTIDE SEQUENCE [LARGE SCALE GENOMIC DNA]</scope>
    <source>
        <strain evidence="11">Q5-1</strain>
    </source>
</reference>
<gene>
    <name evidence="10" type="ORF">N864_14055</name>
</gene>
<feature type="binding site" evidence="7">
    <location>
        <position position="42"/>
    </location>
    <ligand>
        <name>ATP</name>
        <dbReference type="ChEBI" id="CHEBI:30616"/>
    </ligand>
</feature>
<evidence type="ECO:0000256" key="1">
    <source>
        <dbReference type="ARBA" id="ARBA00012513"/>
    </source>
</evidence>
<evidence type="ECO:0000256" key="7">
    <source>
        <dbReference type="PROSITE-ProRule" id="PRU10141"/>
    </source>
</evidence>
<name>W9GPF7_9MICO</name>